<sequence length="422" mass="44381">MSTFPRLRRLISDPASLLPDAGQDGAASAGRPPPDRELIYLIAPSGAPNYGDEFIARAWLAHLARVRPDADVVLDCHTPGQAAALLRGLHPRLTVVDTVWRMCAHTAHLPAWEAAAFVRRAVGNPGMVCPVAVGIELLQTATTVHLLGGGYVNAVWPQHLSLLAIAAEVAARTGGVAYASGLGLTPVGNTARAALLRSLAAEFTVFDVRDTPSLALLDASRPGVGASGDDAWLHLTELPSAVYDTGPAAEREFVLCIQSDLMDGVAGREEGADGADELAARAAALLTEWSVRGEQATVIEGIPGVDRAVFDRIEHLLPGAHFVPFTQMWRDGLPARSGQAWISTRFHPHLLAAAAGASGVVLSAGSDYYDVKHGSLADLGSRWGVYDGSAAVPARPSAGGYDEEVVERQTVAKAALARMLYP</sequence>
<dbReference type="PANTHER" id="PTHR36836:SF1">
    <property type="entry name" value="COLANIC ACID BIOSYNTHESIS PROTEIN WCAK"/>
    <property type="match status" value="1"/>
</dbReference>
<proteinExistence type="predicted"/>
<accession>A0A1G6MIE7</accession>
<dbReference type="RefSeq" id="WP_072844513.1">
    <property type="nucleotide sequence ID" value="NZ_FNAB01000001.1"/>
</dbReference>
<evidence type="ECO:0000313" key="2">
    <source>
        <dbReference type="EMBL" id="SDC55303.1"/>
    </source>
</evidence>
<dbReference type="PANTHER" id="PTHR36836">
    <property type="entry name" value="COLANIC ACID BIOSYNTHESIS PROTEIN WCAK"/>
    <property type="match status" value="1"/>
</dbReference>
<dbReference type="EMBL" id="FNAB01000001">
    <property type="protein sequence ID" value="SDC55303.1"/>
    <property type="molecule type" value="Genomic_DNA"/>
</dbReference>
<dbReference type="InterPro" id="IPR007345">
    <property type="entry name" value="Polysacch_pyruvyl_Trfase"/>
</dbReference>
<dbReference type="Pfam" id="PF04230">
    <property type="entry name" value="PS_pyruv_trans"/>
    <property type="match status" value="1"/>
</dbReference>
<dbReference type="Proteomes" id="UP000199417">
    <property type="component" value="Unassembled WGS sequence"/>
</dbReference>
<keyword evidence="3" id="KW-1185">Reference proteome</keyword>
<name>A0A1G6MIE7_9NOCA</name>
<reference evidence="2 3" key="1">
    <citation type="submission" date="2016-10" db="EMBL/GenBank/DDBJ databases">
        <authorList>
            <person name="de Groot N.N."/>
        </authorList>
    </citation>
    <scope>NUCLEOTIDE SEQUENCE [LARGE SCALE GENOMIC DNA]</scope>
    <source>
        <strain evidence="2 3">JCM 11308</strain>
    </source>
</reference>
<evidence type="ECO:0000259" key="1">
    <source>
        <dbReference type="Pfam" id="PF04230"/>
    </source>
</evidence>
<organism evidence="2 3">
    <name type="scientific">Rhodococcus tukisamuensis</name>
    <dbReference type="NCBI Taxonomy" id="168276"/>
    <lineage>
        <taxon>Bacteria</taxon>
        <taxon>Bacillati</taxon>
        <taxon>Actinomycetota</taxon>
        <taxon>Actinomycetes</taxon>
        <taxon>Mycobacteriales</taxon>
        <taxon>Nocardiaceae</taxon>
        <taxon>Rhodococcus</taxon>
    </lineage>
</organism>
<protein>
    <submittedName>
        <fullName evidence="2">Polysaccharide pyruvyl transferase family protein WcaK</fullName>
    </submittedName>
</protein>
<keyword evidence="2" id="KW-0808">Transferase</keyword>
<gene>
    <name evidence="2" type="ORF">SAMN05444580_101192</name>
</gene>
<feature type="domain" description="Polysaccharide pyruvyl transferase" evidence="1">
    <location>
        <begin position="49"/>
        <end position="363"/>
    </location>
</feature>
<dbReference type="GO" id="GO:0016740">
    <property type="term" value="F:transferase activity"/>
    <property type="evidence" value="ECO:0007669"/>
    <property type="project" value="UniProtKB-KW"/>
</dbReference>
<evidence type="ECO:0000313" key="3">
    <source>
        <dbReference type="Proteomes" id="UP000199417"/>
    </source>
</evidence>
<dbReference type="STRING" id="168276.SAMN05444580_101192"/>
<dbReference type="AlphaFoldDB" id="A0A1G6MIE7"/>